<protein>
    <recommendedName>
        <fullName evidence="4">DUF1146 domain-containing protein</fullName>
    </recommendedName>
</protein>
<sequence>MEPVLFAAEGGWFAFEGISGLFAITVELLAIVLSWVLIKEVKWEAIFRHPRNARARMCQVLIAIVFGHAIAQFFLQYMDYTAMLRNFVE</sequence>
<dbReference type="OrthoDB" id="1651016at2"/>
<organism evidence="2 3">
    <name type="scientific">Paenibacillus oryzae</name>
    <dbReference type="NCBI Taxonomy" id="1844972"/>
    <lineage>
        <taxon>Bacteria</taxon>
        <taxon>Bacillati</taxon>
        <taxon>Bacillota</taxon>
        <taxon>Bacilli</taxon>
        <taxon>Bacillales</taxon>
        <taxon>Paenibacillaceae</taxon>
        <taxon>Paenibacillus</taxon>
    </lineage>
</organism>
<accession>A0A1A5YDC1</accession>
<keyword evidence="3" id="KW-1185">Reference proteome</keyword>
<dbReference type="AlphaFoldDB" id="A0A1A5YDC1"/>
<name>A0A1A5YDC1_9BACL</name>
<dbReference type="Proteomes" id="UP000092024">
    <property type="component" value="Unassembled WGS sequence"/>
</dbReference>
<evidence type="ECO:0000313" key="3">
    <source>
        <dbReference type="Proteomes" id="UP000092024"/>
    </source>
</evidence>
<comment type="caution">
    <text evidence="2">The sequence shown here is derived from an EMBL/GenBank/DDBJ whole genome shotgun (WGS) entry which is preliminary data.</text>
</comment>
<dbReference type="InterPro" id="IPR009526">
    <property type="entry name" value="DUF1146"/>
</dbReference>
<keyword evidence="1" id="KW-1133">Transmembrane helix</keyword>
<evidence type="ECO:0000313" key="2">
    <source>
        <dbReference type="EMBL" id="OBR63593.1"/>
    </source>
</evidence>
<keyword evidence="1" id="KW-0472">Membrane</keyword>
<proteinExistence type="predicted"/>
<dbReference type="STRING" id="1844972.A7K91_06495"/>
<feature type="transmembrane region" description="Helical" evidence="1">
    <location>
        <begin position="58"/>
        <end position="78"/>
    </location>
</feature>
<evidence type="ECO:0008006" key="4">
    <source>
        <dbReference type="Google" id="ProtNLM"/>
    </source>
</evidence>
<evidence type="ECO:0000256" key="1">
    <source>
        <dbReference type="SAM" id="Phobius"/>
    </source>
</evidence>
<keyword evidence="1" id="KW-0812">Transmembrane</keyword>
<dbReference type="EMBL" id="LYPA01000071">
    <property type="protein sequence ID" value="OBR63593.1"/>
    <property type="molecule type" value="Genomic_DNA"/>
</dbReference>
<reference evidence="2 3" key="1">
    <citation type="submission" date="2016-05" db="EMBL/GenBank/DDBJ databases">
        <title>Paenibacillus oryzae. sp. nov., isolated from the rice root.</title>
        <authorList>
            <person name="Zhang J."/>
            <person name="Zhang X."/>
        </authorList>
    </citation>
    <scope>NUCLEOTIDE SEQUENCE [LARGE SCALE GENOMIC DNA]</scope>
    <source>
        <strain evidence="2 3">1DrF-4</strain>
    </source>
</reference>
<gene>
    <name evidence="2" type="ORF">A7K91_06495</name>
</gene>
<feature type="transmembrane region" description="Helical" evidence="1">
    <location>
        <begin position="12"/>
        <end position="38"/>
    </location>
</feature>
<dbReference type="RefSeq" id="WP_068686065.1">
    <property type="nucleotide sequence ID" value="NZ_LYPA01000071.1"/>
</dbReference>
<dbReference type="Pfam" id="PF06612">
    <property type="entry name" value="DUF1146"/>
    <property type="match status" value="1"/>
</dbReference>
<dbReference type="NCBIfam" id="TIGR02327">
    <property type="entry name" value="int_mem_ywzB"/>
    <property type="match status" value="1"/>
</dbReference>